<keyword evidence="3" id="KW-0413">Isomerase</keyword>
<name>A0A2W1N9P9_9FLAO</name>
<dbReference type="OrthoDB" id="1466464at2"/>
<dbReference type="Pfam" id="PF00834">
    <property type="entry name" value="Ribul_P_3_epim"/>
    <property type="match status" value="1"/>
</dbReference>
<evidence type="ECO:0000256" key="3">
    <source>
        <dbReference type="ARBA" id="ARBA00023235"/>
    </source>
</evidence>
<keyword evidence="5" id="KW-1185">Reference proteome</keyword>
<sequence>MKISASIYSDKENDILTTIENLNANHVDLIHVDCKDNLGVFEDIKTIQQHSDIPVDLHIITDDATKFYNELIALNVEYVTFQYEDLIDKKLDIPKEFDGKLGLAITSNTPIDVFDNYIDSFDFILFMATVPGESGGKFDHSNFRRIRDFKKKYPNKRIHVDGGVNGEVSFILRNMGVYASVSGSYLFNASTIGSALLNLKLNEIESHFLVKHFMLDLDESPYILDTEFDLENILNAMKKGHLGFTSIVDKNHIFKGIIGNADLRQGLMNHLDDLNQLNLEEMVNKTPLVANENYTVYQLLRFVKKQNKTILYLPVINNNQALVGTINFMNLIKGEL</sequence>
<gene>
    <name evidence="4" type="ORF">DNU06_15215</name>
</gene>
<dbReference type="AlphaFoldDB" id="A0A2W1N9P9"/>
<dbReference type="GO" id="GO:0016857">
    <property type="term" value="F:racemase and epimerase activity, acting on carbohydrates and derivatives"/>
    <property type="evidence" value="ECO:0007669"/>
    <property type="project" value="InterPro"/>
</dbReference>
<protein>
    <recommendedName>
        <fullName evidence="6">CBS domain-containing protein</fullName>
    </recommendedName>
</protein>
<evidence type="ECO:0000313" key="5">
    <source>
        <dbReference type="Proteomes" id="UP000249248"/>
    </source>
</evidence>
<dbReference type="InterPro" id="IPR046342">
    <property type="entry name" value="CBS_dom_sf"/>
</dbReference>
<comment type="caution">
    <text evidence="4">The sequence shown here is derived from an EMBL/GenBank/DDBJ whole genome shotgun (WGS) entry which is preliminary data.</text>
</comment>
<dbReference type="GO" id="GO:0046872">
    <property type="term" value="F:metal ion binding"/>
    <property type="evidence" value="ECO:0007669"/>
    <property type="project" value="UniProtKB-KW"/>
</dbReference>
<dbReference type="RefSeq" id="WP_111064357.1">
    <property type="nucleotide sequence ID" value="NZ_JBHUCU010000020.1"/>
</dbReference>
<dbReference type="Proteomes" id="UP000249248">
    <property type="component" value="Unassembled WGS sequence"/>
</dbReference>
<accession>A0A2W1N9P9</accession>
<evidence type="ECO:0000313" key="4">
    <source>
        <dbReference type="EMBL" id="PZE15995.1"/>
    </source>
</evidence>
<dbReference type="SUPFAM" id="SSF54631">
    <property type="entry name" value="CBS-domain pair"/>
    <property type="match status" value="1"/>
</dbReference>
<dbReference type="InterPro" id="IPR011060">
    <property type="entry name" value="RibuloseP-bd_barrel"/>
</dbReference>
<dbReference type="Gene3D" id="3.20.20.70">
    <property type="entry name" value="Aldolase class I"/>
    <property type="match status" value="1"/>
</dbReference>
<keyword evidence="1" id="KW-0479">Metal-binding</keyword>
<dbReference type="InterPro" id="IPR000056">
    <property type="entry name" value="Ribul_P_3_epim-like"/>
</dbReference>
<dbReference type="Gene3D" id="3.10.580.10">
    <property type="entry name" value="CBS-domain"/>
    <property type="match status" value="1"/>
</dbReference>
<dbReference type="InterPro" id="IPR013785">
    <property type="entry name" value="Aldolase_TIM"/>
</dbReference>
<evidence type="ECO:0000256" key="2">
    <source>
        <dbReference type="ARBA" id="ARBA00023122"/>
    </source>
</evidence>
<keyword evidence="2" id="KW-0129">CBS domain</keyword>
<dbReference type="GO" id="GO:0005975">
    <property type="term" value="P:carbohydrate metabolic process"/>
    <property type="evidence" value="ECO:0007669"/>
    <property type="project" value="InterPro"/>
</dbReference>
<proteinExistence type="predicted"/>
<organism evidence="4 5">
    <name type="scientific">Putridiphycobacter roseus</name>
    <dbReference type="NCBI Taxonomy" id="2219161"/>
    <lineage>
        <taxon>Bacteria</taxon>
        <taxon>Pseudomonadati</taxon>
        <taxon>Bacteroidota</taxon>
        <taxon>Flavobacteriia</taxon>
        <taxon>Flavobacteriales</taxon>
        <taxon>Crocinitomicaceae</taxon>
        <taxon>Putridiphycobacter</taxon>
    </lineage>
</organism>
<evidence type="ECO:0008006" key="6">
    <source>
        <dbReference type="Google" id="ProtNLM"/>
    </source>
</evidence>
<dbReference type="PANTHER" id="PTHR11749">
    <property type="entry name" value="RIBULOSE-5-PHOSPHATE-3-EPIMERASE"/>
    <property type="match status" value="1"/>
</dbReference>
<dbReference type="EMBL" id="QKSB01000013">
    <property type="protein sequence ID" value="PZE15995.1"/>
    <property type="molecule type" value="Genomic_DNA"/>
</dbReference>
<reference evidence="4 5" key="1">
    <citation type="submission" date="2018-06" db="EMBL/GenBank/DDBJ databases">
        <title>The draft genome sequence of Crocinitomix sp. SM1701.</title>
        <authorList>
            <person name="Zhang X."/>
        </authorList>
    </citation>
    <scope>NUCLEOTIDE SEQUENCE [LARGE SCALE GENOMIC DNA]</scope>
    <source>
        <strain evidence="4 5">SM1701</strain>
    </source>
</reference>
<dbReference type="SUPFAM" id="SSF51366">
    <property type="entry name" value="Ribulose-phoshate binding barrel"/>
    <property type="match status" value="1"/>
</dbReference>
<evidence type="ECO:0000256" key="1">
    <source>
        <dbReference type="ARBA" id="ARBA00022723"/>
    </source>
</evidence>